<name>A0A8D8SSS0_9HEMI</name>
<proteinExistence type="predicted"/>
<evidence type="ECO:0000313" key="2">
    <source>
        <dbReference type="EMBL" id="CAG6675351.1"/>
    </source>
</evidence>
<reference evidence="2" key="1">
    <citation type="submission" date="2021-05" db="EMBL/GenBank/DDBJ databases">
        <authorList>
            <person name="Alioto T."/>
            <person name="Alioto T."/>
            <person name="Gomez Garrido J."/>
        </authorList>
    </citation>
    <scope>NUCLEOTIDE SEQUENCE</scope>
</reference>
<dbReference type="AlphaFoldDB" id="A0A8D8SSS0"/>
<protein>
    <submittedName>
        <fullName evidence="2">Uncharacterized protein</fullName>
    </submittedName>
</protein>
<keyword evidence="1" id="KW-0472">Membrane</keyword>
<organism evidence="2">
    <name type="scientific">Cacopsylla melanoneura</name>
    <dbReference type="NCBI Taxonomy" id="428564"/>
    <lineage>
        <taxon>Eukaryota</taxon>
        <taxon>Metazoa</taxon>
        <taxon>Ecdysozoa</taxon>
        <taxon>Arthropoda</taxon>
        <taxon>Hexapoda</taxon>
        <taxon>Insecta</taxon>
        <taxon>Pterygota</taxon>
        <taxon>Neoptera</taxon>
        <taxon>Paraneoptera</taxon>
        <taxon>Hemiptera</taxon>
        <taxon>Sternorrhyncha</taxon>
        <taxon>Psylloidea</taxon>
        <taxon>Psyllidae</taxon>
        <taxon>Psyllinae</taxon>
        <taxon>Cacopsylla</taxon>
    </lineage>
</organism>
<accession>A0A8D8SSS0</accession>
<keyword evidence="1" id="KW-0812">Transmembrane</keyword>
<dbReference type="EMBL" id="HBUF01236361">
    <property type="protein sequence ID" value="CAG6675351.1"/>
    <property type="molecule type" value="Transcribed_RNA"/>
</dbReference>
<sequence>MSDVTYLRCSVSLMYPLRIPKPNPPVDVCYIYVTLFVLIIMIIILVTLIVLIIIILILILLLYCVIGFFGQCGRMSYFIYFFLLRCVNILKCYIQVKLDNG</sequence>
<evidence type="ECO:0000256" key="1">
    <source>
        <dbReference type="SAM" id="Phobius"/>
    </source>
</evidence>
<keyword evidence="1" id="KW-1133">Transmembrane helix</keyword>
<feature type="transmembrane region" description="Helical" evidence="1">
    <location>
        <begin position="30"/>
        <end position="63"/>
    </location>
</feature>